<name>A0A0L6VAX9_9BASI</name>
<comment type="caution">
    <text evidence="1">The sequence shown here is derived from an EMBL/GenBank/DDBJ whole genome shotgun (WGS) entry which is preliminary data.</text>
</comment>
<evidence type="ECO:0000313" key="1">
    <source>
        <dbReference type="EMBL" id="KNZ57883.1"/>
    </source>
</evidence>
<sequence length="94" mass="10552">MAHSRKCLLAFFSITIQRLTSTTVMVEIFHKVTSLYCTAFNALVKELLGKIILVIGCSIQVQEQVLLFIDIVINNNAMSQMAIKFQGGLFTVQR</sequence>
<organism evidence="1 2">
    <name type="scientific">Puccinia sorghi</name>
    <dbReference type="NCBI Taxonomy" id="27349"/>
    <lineage>
        <taxon>Eukaryota</taxon>
        <taxon>Fungi</taxon>
        <taxon>Dikarya</taxon>
        <taxon>Basidiomycota</taxon>
        <taxon>Pucciniomycotina</taxon>
        <taxon>Pucciniomycetes</taxon>
        <taxon>Pucciniales</taxon>
        <taxon>Pucciniaceae</taxon>
        <taxon>Puccinia</taxon>
    </lineage>
</organism>
<dbReference type="AlphaFoldDB" id="A0A0L6VAX9"/>
<accession>A0A0L6VAX9</accession>
<proteinExistence type="predicted"/>
<dbReference type="EMBL" id="LAVV01006893">
    <property type="protein sequence ID" value="KNZ57883.1"/>
    <property type="molecule type" value="Genomic_DNA"/>
</dbReference>
<keyword evidence="2" id="KW-1185">Reference proteome</keyword>
<dbReference type="OrthoDB" id="10557610at2759"/>
<gene>
    <name evidence="1" type="ORF">VP01_204g8</name>
</gene>
<dbReference type="Proteomes" id="UP000037035">
    <property type="component" value="Unassembled WGS sequence"/>
</dbReference>
<protein>
    <submittedName>
        <fullName evidence="1">Uncharacterized protein</fullName>
    </submittedName>
</protein>
<evidence type="ECO:0000313" key="2">
    <source>
        <dbReference type="Proteomes" id="UP000037035"/>
    </source>
</evidence>
<reference evidence="1 2" key="1">
    <citation type="submission" date="2015-08" db="EMBL/GenBank/DDBJ databases">
        <title>Next Generation Sequencing and Analysis of the Genome of Puccinia sorghi L Schw, the Causal Agent of Maize Common Rust.</title>
        <authorList>
            <person name="Rochi L."/>
            <person name="Burguener G."/>
            <person name="Darino M."/>
            <person name="Turjanski A."/>
            <person name="Kreff E."/>
            <person name="Dieguez M.J."/>
            <person name="Sacco F."/>
        </authorList>
    </citation>
    <scope>NUCLEOTIDE SEQUENCE [LARGE SCALE GENOMIC DNA]</scope>
    <source>
        <strain evidence="1 2">RO10H11247</strain>
    </source>
</reference>
<dbReference type="VEuPathDB" id="FungiDB:VP01_204g8"/>